<evidence type="ECO:0000313" key="2">
    <source>
        <dbReference type="EMBL" id="KAJ8569982.1"/>
    </source>
</evidence>
<reference evidence="3" key="1">
    <citation type="journal article" date="2023" name="Proc. Natl. Acad. Sci. U.S.A.">
        <title>Genomic and structural basis for evolution of tropane alkaloid biosynthesis.</title>
        <authorList>
            <person name="Wanga Y.-J."/>
            <person name="Taina T."/>
            <person name="Yua J.-Y."/>
            <person name="Lia J."/>
            <person name="Xua B."/>
            <person name="Chenc J."/>
            <person name="D'Auriad J.C."/>
            <person name="Huanga J.-P."/>
            <person name="Huanga S.-X."/>
        </authorList>
    </citation>
    <scope>NUCLEOTIDE SEQUENCE [LARGE SCALE GENOMIC DNA]</scope>
    <source>
        <strain evidence="3">cv. KIB-2019</strain>
    </source>
</reference>
<feature type="transmembrane region" description="Helical" evidence="1">
    <location>
        <begin position="68"/>
        <end position="97"/>
    </location>
</feature>
<organism evidence="2 3">
    <name type="scientific">Anisodus acutangulus</name>
    <dbReference type="NCBI Taxonomy" id="402998"/>
    <lineage>
        <taxon>Eukaryota</taxon>
        <taxon>Viridiplantae</taxon>
        <taxon>Streptophyta</taxon>
        <taxon>Embryophyta</taxon>
        <taxon>Tracheophyta</taxon>
        <taxon>Spermatophyta</taxon>
        <taxon>Magnoliopsida</taxon>
        <taxon>eudicotyledons</taxon>
        <taxon>Gunneridae</taxon>
        <taxon>Pentapetalae</taxon>
        <taxon>asterids</taxon>
        <taxon>lamiids</taxon>
        <taxon>Solanales</taxon>
        <taxon>Solanaceae</taxon>
        <taxon>Solanoideae</taxon>
        <taxon>Hyoscyameae</taxon>
        <taxon>Anisodus</taxon>
    </lineage>
</organism>
<dbReference type="PANTHER" id="PTHR33133:SF47">
    <property type="match status" value="1"/>
</dbReference>
<comment type="caution">
    <text evidence="2">The sequence shown here is derived from an EMBL/GenBank/DDBJ whole genome shotgun (WGS) entry which is preliminary data.</text>
</comment>
<accession>A0A9Q1RNZ8</accession>
<name>A0A9Q1RNZ8_9SOLA</name>
<protein>
    <submittedName>
        <fullName evidence="2">Uncharacterized protein</fullName>
    </submittedName>
</protein>
<feature type="transmembrane region" description="Helical" evidence="1">
    <location>
        <begin position="117"/>
        <end position="137"/>
    </location>
</feature>
<dbReference type="Proteomes" id="UP001152561">
    <property type="component" value="Unassembled WGS sequence"/>
</dbReference>
<evidence type="ECO:0000313" key="3">
    <source>
        <dbReference type="Proteomes" id="UP001152561"/>
    </source>
</evidence>
<dbReference type="AlphaFoldDB" id="A0A9Q1RNZ8"/>
<dbReference type="OrthoDB" id="1300834at2759"/>
<proteinExistence type="predicted"/>
<keyword evidence="1" id="KW-1133">Transmembrane helix</keyword>
<keyword evidence="1" id="KW-0812">Transmembrane</keyword>
<keyword evidence="3" id="KW-1185">Reference proteome</keyword>
<dbReference type="PANTHER" id="PTHR33133">
    <property type="entry name" value="OS08G0107100 PROTEIN-RELATED"/>
    <property type="match status" value="1"/>
</dbReference>
<keyword evidence="1" id="KW-0472">Membrane</keyword>
<dbReference type="EMBL" id="JAJAGQ010000002">
    <property type="protein sequence ID" value="KAJ8569982.1"/>
    <property type="molecule type" value="Genomic_DNA"/>
</dbReference>
<gene>
    <name evidence="2" type="ORF">K7X08_006559</name>
</gene>
<feature type="transmembrane region" description="Helical" evidence="1">
    <location>
        <begin position="18"/>
        <end position="47"/>
    </location>
</feature>
<evidence type="ECO:0000256" key="1">
    <source>
        <dbReference type="SAM" id="Phobius"/>
    </source>
</evidence>
<sequence length="168" mass="18941">MCTISFIQLKYDSNHLSFYVIFISIVLIPILIWLQVNWSLAYVIAVVDSKYGFEKLRRSAYLVKAKRSVALSMMLLHGLLVGIMVVCGSMFLVLVGAGKGNQWRSLAVILQTAQSSVMGFMIMNQYLVANVVLYMYCKDFNGENLIGHKFANEYVSLLVDDENNHGDI</sequence>